<protein>
    <submittedName>
        <fullName evidence="1">Uncharacterized protein</fullName>
    </submittedName>
</protein>
<dbReference type="AlphaFoldDB" id="A0A9W8ANV0"/>
<evidence type="ECO:0000313" key="1">
    <source>
        <dbReference type="EMBL" id="KAJ1950623.1"/>
    </source>
</evidence>
<evidence type="ECO:0000313" key="2">
    <source>
        <dbReference type="Proteomes" id="UP001150925"/>
    </source>
</evidence>
<sequence>MRKLSDSHEDRLSRVPKLKPLEVAQAVLRTVEDTTMSGDAVLLGINREPTLMDDKMDIMEFLADSLPPADV</sequence>
<accession>A0A9W8ANV0</accession>
<reference evidence="1" key="1">
    <citation type="submission" date="2022-07" db="EMBL/GenBank/DDBJ databases">
        <title>Phylogenomic reconstructions and comparative analyses of Kickxellomycotina fungi.</title>
        <authorList>
            <person name="Reynolds N.K."/>
            <person name="Stajich J.E."/>
            <person name="Barry K."/>
            <person name="Grigoriev I.V."/>
            <person name="Crous P."/>
            <person name="Smith M.E."/>
        </authorList>
    </citation>
    <scope>NUCLEOTIDE SEQUENCE</scope>
    <source>
        <strain evidence="1">RSA 1196</strain>
    </source>
</reference>
<proteinExistence type="predicted"/>
<organism evidence="1 2">
    <name type="scientific">Dispira parvispora</name>
    <dbReference type="NCBI Taxonomy" id="1520584"/>
    <lineage>
        <taxon>Eukaryota</taxon>
        <taxon>Fungi</taxon>
        <taxon>Fungi incertae sedis</taxon>
        <taxon>Zoopagomycota</taxon>
        <taxon>Kickxellomycotina</taxon>
        <taxon>Dimargaritomycetes</taxon>
        <taxon>Dimargaritales</taxon>
        <taxon>Dimargaritaceae</taxon>
        <taxon>Dispira</taxon>
    </lineage>
</organism>
<comment type="caution">
    <text evidence="1">The sequence shown here is derived from an EMBL/GenBank/DDBJ whole genome shotgun (WGS) entry which is preliminary data.</text>
</comment>
<gene>
    <name evidence="1" type="ORF">IWQ62_006538</name>
</gene>
<keyword evidence="2" id="KW-1185">Reference proteome</keyword>
<dbReference type="EMBL" id="JANBPY010003688">
    <property type="protein sequence ID" value="KAJ1950623.1"/>
    <property type="molecule type" value="Genomic_DNA"/>
</dbReference>
<dbReference type="Proteomes" id="UP001150925">
    <property type="component" value="Unassembled WGS sequence"/>
</dbReference>
<name>A0A9W8ANV0_9FUNG</name>